<sequence>MLSGSQKDGLYFFTLLVVAVAIASPVRRHTHVLRNGFHEPINPRNNLANNTETNCPWYMIYDEKHGRQPEILLRARCLAEQSLDGRSRCEYVKYKVQVDNKWVSIEAGCTCAPGIPFR</sequence>
<dbReference type="InterPro" id="IPR029034">
    <property type="entry name" value="Cystine-knot_cytokine"/>
</dbReference>
<dbReference type="KEGG" id="lak:106159536"/>
<dbReference type="GeneID" id="106159536"/>
<feature type="chain" id="PRO_5010164513" evidence="1">
    <location>
        <begin position="24"/>
        <end position="118"/>
    </location>
</feature>
<dbReference type="RefSeq" id="XP_013391288.1">
    <property type="nucleotide sequence ID" value="XM_013535834.2"/>
</dbReference>
<gene>
    <name evidence="3" type="primary">LOC106159536</name>
</gene>
<dbReference type="Proteomes" id="UP000085678">
    <property type="component" value="Unplaced"/>
</dbReference>
<accession>A0A1S3HZ55</accession>
<evidence type="ECO:0000313" key="3">
    <source>
        <dbReference type="RefSeq" id="XP_013391288.1"/>
    </source>
</evidence>
<name>A0A1S3HZ55_LINAN</name>
<feature type="signal peptide" evidence="1">
    <location>
        <begin position="1"/>
        <end position="23"/>
    </location>
</feature>
<protein>
    <submittedName>
        <fullName evidence="3">Uncharacterized protein LOC106159536</fullName>
    </submittedName>
</protein>
<keyword evidence="2" id="KW-1185">Reference proteome</keyword>
<reference evidence="3" key="1">
    <citation type="submission" date="2025-08" db="UniProtKB">
        <authorList>
            <consortium name="RefSeq"/>
        </authorList>
    </citation>
    <scope>IDENTIFICATION</scope>
    <source>
        <tissue evidence="3">Gonads</tissue>
    </source>
</reference>
<dbReference type="InParanoid" id="A0A1S3HZ55"/>
<dbReference type="AlphaFoldDB" id="A0A1S3HZ55"/>
<dbReference type="SUPFAM" id="SSF57501">
    <property type="entry name" value="Cystine-knot cytokines"/>
    <property type="match status" value="1"/>
</dbReference>
<evidence type="ECO:0000313" key="2">
    <source>
        <dbReference type="Proteomes" id="UP000085678"/>
    </source>
</evidence>
<evidence type="ECO:0000256" key="1">
    <source>
        <dbReference type="SAM" id="SignalP"/>
    </source>
</evidence>
<proteinExistence type="predicted"/>
<keyword evidence="1" id="KW-0732">Signal</keyword>
<organism evidence="2 3">
    <name type="scientific">Lingula anatina</name>
    <name type="common">Brachiopod</name>
    <name type="synonym">Lingula unguis</name>
    <dbReference type="NCBI Taxonomy" id="7574"/>
    <lineage>
        <taxon>Eukaryota</taxon>
        <taxon>Metazoa</taxon>
        <taxon>Spiralia</taxon>
        <taxon>Lophotrochozoa</taxon>
        <taxon>Brachiopoda</taxon>
        <taxon>Linguliformea</taxon>
        <taxon>Lingulata</taxon>
        <taxon>Lingulida</taxon>
        <taxon>Linguloidea</taxon>
        <taxon>Lingulidae</taxon>
        <taxon>Lingula</taxon>
    </lineage>
</organism>